<evidence type="ECO:0000313" key="2">
    <source>
        <dbReference type="EMBL" id="RUP20260.1"/>
    </source>
</evidence>
<dbReference type="Gene3D" id="3.10.310.20">
    <property type="entry name" value="DHHA2 domain"/>
    <property type="match status" value="1"/>
</dbReference>
<dbReference type="AlphaFoldDB" id="A0A433BAA7"/>
<dbReference type="InterPro" id="IPR004097">
    <property type="entry name" value="DHHA2"/>
</dbReference>
<name>A0A433BAA7_9FUNG</name>
<evidence type="ECO:0000259" key="1">
    <source>
        <dbReference type="Pfam" id="PF02833"/>
    </source>
</evidence>
<keyword evidence="3" id="KW-1185">Reference proteome</keyword>
<dbReference type="GO" id="GO:0005737">
    <property type="term" value="C:cytoplasm"/>
    <property type="evidence" value="ECO:0007669"/>
    <property type="project" value="InterPro"/>
</dbReference>
<dbReference type="Pfam" id="PF02833">
    <property type="entry name" value="DHHA2"/>
    <property type="match status" value="1"/>
</dbReference>
<evidence type="ECO:0000313" key="3">
    <source>
        <dbReference type="Proteomes" id="UP000268093"/>
    </source>
</evidence>
<dbReference type="Proteomes" id="UP000268093">
    <property type="component" value="Unassembled WGS sequence"/>
</dbReference>
<dbReference type="GO" id="GO:0016462">
    <property type="term" value="F:pyrophosphatase activity"/>
    <property type="evidence" value="ECO:0007669"/>
    <property type="project" value="InterPro"/>
</dbReference>
<protein>
    <recommendedName>
        <fullName evidence="1">DHHA2 domain-containing protein</fullName>
    </recommendedName>
</protein>
<dbReference type="OrthoDB" id="374045at2759"/>
<organism evidence="2 3">
    <name type="scientific">Jimgerdemannia flammicorona</name>
    <dbReference type="NCBI Taxonomy" id="994334"/>
    <lineage>
        <taxon>Eukaryota</taxon>
        <taxon>Fungi</taxon>
        <taxon>Fungi incertae sedis</taxon>
        <taxon>Mucoromycota</taxon>
        <taxon>Mucoromycotina</taxon>
        <taxon>Endogonomycetes</taxon>
        <taxon>Endogonales</taxon>
        <taxon>Endogonaceae</taxon>
        <taxon>Jimgerdemannia</taxon>
    </lineage>
</organism>
<dbReference type="EMBL" id="RBNI01014577">
    <property type="protein sequence ID" value="RUP20260.1"/>
    <property type="molecule type" value="Genomic_DNA"/>
</dbReference>
<dbReference type="InterPro" id="IPR038222">
    <property type="entry name" value="DHHA2_dom_sf"/>
</dbReference>
<proteinExistence type="predicted"/>
<accession>A0A433BAA7</accession>
<gene>
    <name evidence="2" type="ORF">BC936DRAFT_139257</name>
</gene>
<comment type="caution">
    <text evidence="2">The sequence shown here is derived from an EMBL/GenBank/DDBJ whole genome shotgun (WGS) entry which is preliminary data.</text>
</comment>
<reference evidence="2 3" key="1">
    <citation type="journal article" date="2018" name="New Phytol.">
        <title>Phylogenomics of Endogonaceae and evolution of mycorrhizas within Mucoromycota.</title>
        <authorList>
            <person name="Chang Y."/>
            <person name="Desiro A."/>
            <person name="Na H."/>
            <person name="Sandor L."/>
            <person name="Lipzen A."/>
            <person name="Clum A."/>
            <person name="Barry K."/>
            <person name="Grigoriev I.V."/>
            <person name="Martin F.M."/>
            <person name="Stajich J.E."/>
            <person name="Smith M.E."/>
            <person name="Bonito G."/>
            <person name="Spatafora J.W."/>
        </authorList>
    </citation>
    <scope>NUCLEOTIDE SEQUENCE [LARGE SCALE GENOMIC DNA]</scope>
    <source>
        <strain evidence="2 3">GMNB39</strain>
    </source>
</reference>
<feature type="domain" description="DHHA2" evidence="1">
    <location>
        <begin position="55"/>
        <end position="157"/>
    </location>
</feature>
<sequence>MLLLILVDTVNLVDMVNLRLEHRCTMALDVSAAEFLISQVCMTDTAFSLNAYYMSIQKVCMQVTHLSTTNLLCKDYTEWMTSNNSESGSVPYHAAWVEWEGGVNRLVNGVQEFVKERELDLAVVMMGFDKEWGFKRELVVVVMEERLSQVVVEELEGEGGKMLEVSLLEGSEGVYRQGVAVGEEVGGESLNRILSVTSPICISLKAIDILGINMEELTIIIQTFEKFIS</sequence>